<dbReference type="Gene3D" id="3.10.10.10">
    <property type="entry name" value="HIV Type 1 Reverse Transcriptase, subunit A, domain 1"/>
    <property type="match status" value="1"/>
</dbReference>
<feature type="compositionally biased region" description="Polar residues" evidence="1">
    <location>
        <begin position="25"/>
        <end position="45"/>
    </location>
</feature>
<dbReference type="GO" id="GO:0003676">
    <property type="term" value="F:nucleic acid binding"/>
    <property type="evidence" value="ECO:0007669"/>
    <property type="project" value="InterPro"/>
</dbReference>
<feature type="region of interest" description="Disordered" evidence="1">
    <location>
        <begin position="22"/>
        <end position="45"/>
    </location>
</feature>
<dbReference type="EMBL" id="DQ536176">
    <property type="protein sequence ID" value="ABG37669.1"/>
    <property type="molecule type" value="mRNA"/>
</dbReference>
<organism evidence="4">
    <name type="scientific">Populus trichocarpa</name>
    <name type="common">Western balsam poplar</name>
    <name type="synonym">Populus balsamifera subsp. trichocarpa</name>
    <dbReference type="NCBI Taxonomy" id="3694"/>
    <lineage>
        <taxon>Eukaryota</taxon>
        <taxon>Viridiplantae</taxon>
        <taxon>Streptophyta</taxon>
        <taxon>Embryophyta</taxon>
        <taxon>Tracheophyta</taxon>
        <taxon>Spermatophyta</taxon>
        <taxon>Magnoliopsida</taxon>
        <taxon>eudicotyledons</taxon>
        <taxon>Gunneridae</taxon>
        <taxon>Pentapetalae</taxon>
        <taxon>rosids</taxon>
        <taxon>fabids</taxon>
        <taxon>Malpighiales</taxon>
        <taxon>Salicaceae</taxon>
        <taxon>Saliceae</taxon>
        <taxon>Populus</taxon>
    </lineage>
</organism>
<dbReference type="SUPFAM" id="SSF53098">
    <property type="entry name" value="Ribonuclease H-like"/>
    <property type="match status" value="1"/>
</dbReference>
<dbReference type="PANTHER" id="PTHR24559">
    <property type="entry name" value="TRANSPOSON TY3-I GAG-POL POLYPROTEIN"/>
    <property type="match status" value="1"/>
</dbReference>
<dbReference type="InterPro" id="IPR012337">
    <property type="entry name" value="RNaseH-like_sf"/>
</dbReference>
<evidence type="ECO:0000313" key="4">
    <source>
        <dbReference type="EMBL" id="ABG37669.1"/>
    </source>
</evidence>
<dbReference type="InterPro" id="IPR041577">
    <property type="entry name" value="RT_RNaseH_2"/>
</dbReference>
<dbReference type="AlphaFoldDB" id="Q0ZCB9"/>
<dbReference type="InterPro" id="IPR043502">
    <property type="entry name" value="DNA/RNA_pol_sf"/>
</dbReference>
<dbReference type="Pfam" id="PF17919">
    <property type="entry name" value="RT_RNaseH_2"/>
    <property type="match status" value="1"/>
</dbReference>
<dbReference type="CDD" id="cd01647">
    <property type="entry name" value="RT_LTR"/>
    <property type="match status" value="1"/>
</dbReference>
<dbReference type="Pfam" id="PF00078">
    <property type="entry name" value="RVT_1"/>
    <property type="match status" value="1"/>
</dbReference>
<dbReference type="InterPro" id="IPR053134">
    <property type="entry name" value="RNA-dir_DNA_polymerase"/>
</dbReference>
<sequence>MTDFKDTLAKFTAALSFQEKGKFPSQLQQNPKGQYNANASNSGSQHMDQVKSVITLRSGKVIEKPILEPCEKDDKLISEALSFPHAMTKQRKVNHNSEIFETFKQVRINIPLLDAIKQVPSYAKFLKDLCTVKRKLNVKKKAFLAEQVSVILQNNNALKYKDTGCPTISCFIGEHKIEKALFDLGASVNLLSYSVFQSLNLGYNQIQIALENQEKTTFTCPFGTFAYRRMPFELCNAPTTFQRCMLSIFSDMVERFLEIFMDDFSVFGDSFDDCLTKLEKVLNRRFIKDFSVISKPLSNLLTKDNIFEWTEHCEEAFVKLKNLLTSAPVIQPPNWSLPFEIICDTSDYVVGVVLGQRKDKKPYVIYYARQLPAHWSTQDKRKFLNEVKNFYWDDPYLFKYCPDQIFQRCIPDNETSGQVELANREIKQILEKTVNPNRKDWSLRLNDALWAYRIAYKTSLGMSPYRLVYGKPCHLPVELEHKAYWAIKAFNSNLDDASQL</sequence>
<evidence type="ECO:0000259" key="2">
    <source>
        <dbReference type="Pfam" id="PF00078"/>
    </source>
</evidence>
<dbReference type="InterPro" id="IPR043128">
    <property type="entry name" value="Rev_trsase/Diguanyl_cyclase"/>
</dbReference>
<proteinExistence type="evidence at transcript level"/>
<dbReference type="InterPro" id="IPR000477">
    <property type="entry name" value="RT_dom"/>
</dbReference>
<evidence type="ECO:0000256" key="1">
    <source>
        <dbReference type="SAM" id="MobiDB-lite"/>
    </source>
</evidence>
<feature type="domain" description="Reverse transcriptase" evidence="2">
    <location>
        <begin position="200"/>
        <end position="283"/>
    </location>
</feature>
<dbReference type="InterPro" id="IPR036397">
    <property type="entry name" value="RNaseH_sf"/>
</dbReference>
<evidence type="ECO:0000259" key="3">
    <source>
        <dbReference type="Pfam" id="PF17919"/>
    </source>
</evidence>
<accession>Q0ZCB9</accession>
<dbReference type="PANTHER" id="PTHR24559:SF444">
    <property type="entry name" value="REVERSE TRANSCRIPTASE DOMAIN-CONTAINING PROTEIN"/>
    <property type="match status" value="1"/>
</dbReference>
<protein>
    <submittedName>
        <fullName evidence="4">Gag protein</fullName>
    </submittedName>
</protein>
<dbReference type="Gene3D" id="3.30.420.10">
    <property type="entry name" value="Ribonuclease H-like superfamily/Ribonuclease H"/>
    <property type="match status" value="1"/>
</dbReference>
<feature type="domain" description="Reverse transcriptase/retrotransposon-derived protein RNase H-like" evidence="3">
    <location>
        <begin position="309"/>
        <end position="374"/>
    </location>
</feature>
<reference evidence="4" key="1">
    <citation type="submission" date="2006-05" db="EMBL/GenBank/DDBJ databases">
        <title>Cloning and characterization of non-RGAs based on NBS domain.</title>
        <authorList>
            <person name="Zhang Z.Y."/>
            <person name="Zhang Q."/>
        </authorList>
    </citation>
    <scope>NUCLEOTIDE SEQUENCE</scope>
</reference>
<dbReference type="SUPFAM" id="SSF56672">
    <property type="entry name" value="DNA/RNA polymerases"/>
    <property type="match status" value="1"/>
</dbReference>
<dbReference type="Gene3D" id="3.30.70.270">
    <property type="match status" value="2"/>
</dbReference>
<name>Q0ZCB9_POPTR</name>